<keyword evidence="5" id="KW-1133">Transmembrane helix</keyword>
<proteinExistence type="predicted"/>
<dbReference type="HOGENOM" id="CLU_050839_0_0_9"/>
<evidence type="ECO:0000259" key="6">
    <source>
        <dbReference type="PROSITE" id="PS50926"/>
    </source>
</evidence>
<feature type="domain" description="TRAM" evidence="6">
    <location>
        <begin position="286"/>
        <end position="347"/>
    </location>
</feature>
<dbReference type="OrthoDB" id="9780734at2"/>
<accession>B1I0S8</accession>
<dbReference type="AlphaFoldDB" id="B1I0S8"/>
<gene>
    <name evidence="7" type="ordered locus">Daud_0185</name>
</gene>
<dbReference type="PANTHER" id="PTHR11603:SF147">
    <property type="entry name" value="MEMBRANE PROTEIN"/>
    <property type="match status" value="1"/>
</dbReference>
<reference evidence="7 8" key="2">
    <citation type="journal article" date="2008" name="Science">
        <title>Environmental genomics reveals a single-species ecosystem deep within Earth.</title>
        <authorList>
            <person name="Chivian D."/>
            <person name="Brodie E.L."/>
            <person name="Alm E.J."/>
            <person name="Culley D.E."/>
            <person name="Dehal P.S."/>
            <person name="Desantis T.Z."/>
            <person name="Gihring T.M."/>
            <person name="Lapidus A."/>
            <person name="Lin L.H."/>
            <person name="Lowry S.R."/>
            <person name="Moser D.P."/>
            <person name="Richardson P.M."/>
            <person name="Southam G."/>
            <person name="Wanger G."/>
            <person name="Pratt L.M."/>
            <person name="Andersen G.L."/>
            <person name="Hazen T.C."/>
            <person name="Brockman F.J."/>
            <person name="Arkin A.P."/>
            <person name="Onstott T.C."/>
        </authorList>
    </citation>
    <scope>NUCLEOTIDE SEQUENCE [LARGE SCALE GENOMIC DNA]</scope>
    <source>
        <strain evidence="7 8">MP104C</strain>
    </source>
</reference>
<keyword evidence="4" id="KW-0460">Magnesium</keyword>
<evidence type="ECO:0000256" key="2">
    <source>
        <dbReference type="ARBA" id="ARBA00022722"/>
    </source>
</evidence>
<keyword evidence="8" id="KW-1185">Reference proteome</keyword>
<keyword evidence="3" id="KW-0378">Hydrolase</keyword>
<name>B1I0S8_DESAP</name>
<evidence type="ECO:0000313" key="8">
    <source>
        <dbReference type="Proteomes" id="UP000008544"/>
    </source>
</evidence>
<dbReference type="PANTHER" id="PTHR11603">
    <property type="entry name" value="AAA FAMILY ATPASE"/>
    <property type="match status" value="1"/>
</dbReference>
<protein>
    <submittedName>
        <fullName evidence="7">PilT protein domain protein</fullName>
    </submittedName>
</protein>
<dbReference type="GO" id="GO:0016787">
    <property type="term" value="F:hydrolase activity"/>
    <property type="evidence" value="ECO:0007669"/>
    <property type="project" value="UniProtKB-KW"/>
</dbReference>
<dbReference type="Pfam" id="PF01850">
    <property type="entry name" value="PIN"/>
    <property type="match status" value="1"/>
</dbReference>
<reference evidence="8" key="1">
    <citation type="submission" date="2007-10" db="EMBL/GenBank/DDBJ databases">
        <title>Complete sequence of chromosome of Desulforudis audaxviator MP104C.</title>
        <authorList>
            <person name="Copeland A."/>
            <person name="Lucas S."/>
            <person name="Lapidus A."/>
            <person name="Barry K."/>
            <person name="Glavina del Rio T."/>
            <person name="Dalin E."/>
            <person name="Tice H."/>
            <person name="Bruce D."/>
            <person name="Pitluck S."/>
            <person name="Lowry S.R."/>
            <person name="Larimer F."/>
            <person name="Land M.L."/>
            <person name="Hauser L."/>
            <person name="Kyrpides N."/>
            <person name="Ivanova N.N."/>
            <person name="Richardson P."/>
        </authorList>
    </citation>
    <scope>NUCLEOTIDE SEQUENCE [LARGE SCALE GENOMIC DNA]</scope>
    <source>
        <strain evidence="8">MP104C</strain>
    </source>
</reference>
<evidence type="ECO:0000256" key="3">
    <source>
        <dbReference type="ARBA" id="ARBA00022801"/>
    </source>
</evidence>
<dbReference type="EMBL" id="CP000860">
    <property type="protein sequence ID" value="ACA58749.1"/>
    <property type="molecule type" value="Genomic_DNA"/>
</dbReference>
<evidence type="ECO:0000256" key="4">
    <source>
        <dbReference type="ARBA" id="ARBA00022842"/>
    </source>
</evidence>
<evidence type="ECO:0000256" key="5">
    <source>
        <dbReference type="SAM" id="Phobius"/>
    </source>
</evidence>
<comment type="cofactor">
    <cofactor evidence="1">
        <name>Mg(2+)</name>
        <dbReference type="ChEBI" id="CHEBI:18420"/>
    </cofactor>
</comment>
<feature type="transmembrane region" description="Helical" evidence="5">
    <location>
        <begin position="104"/>
        <end position="125"/>
    </location>
</feature>
<keyword evidence="5" id="KW-0812">Transmembrane</keyword>
<dbReference type="STRING" id="477974.Daud_0185"/>
<dbReference type="RefSeq" id="WP_012301342.1">
    <property type="nucleotide sequence ID" value="NC_010424.1"/>
</dbReference>
<dbReference type="SUPFAM" id="SSF88723">
    <property type="entry name" value="PIN domain-like"/>
    <property type="match status" value="1"/>
</dbReference>
<dbReference type="Gene3D" id="3.40.50.1010">
    <property type="entry name" value="5'-nuclease"/>
    <property type="match status" value="1"/>
</dbReference>
<dbReference type="KEGG" id="dau:Daud_0185"/>
<dbReference type="CDD" id="cd09877">
    <property type="entry name" value="PIN_YacL-like"/>
    <property type="match status" value="1"/>
</dbReference>
<evidence type="ECO:0000256" key="1">
    <source>
        <dbReference type="ARBA" id="ARBA00001946"/>
    </source>
</evidence>
<dbReference type="InterPro" id="IPR002716">
    <property type="entry name" value="PIN_dom"/>
</dbReference>
<evidence type="ECO:0000313" key="7">
    <source>
        <dbReference type="EMBL" id="ACA58749.1"/>
    </source>
</evidence>
<dbReference type="GO" id="GO:0004518">
    <property type="term" value="F:nuclease activity"/>
    <property type="evidence" value="ECO:0007669"/>
    <property type="project" value="UniProtKB-KW"/>
</dbReference>
<keyword evidence="5" id="KW-0472">Membrane</keyword>
<keyword evidence="2" id="KW-0540">Nuclease</keyword>
<sequence>MLRKLAFLGLALAFGGIGGVVGYYLVQSGLFIQPLGYGIAALVVALGLMVGIIAAPRLMDLGNLLLARAVEYLQKMPTQDLLFASFGLILGLLIANLIRSLLYVFGWFGQAFSILLAICLVYLGINVAVKKRDEIIGLFGNLSRFGRGEKSGRGEAKLLDTSAIIDGRVADLCKSGFLDGTLIIPGFVLEELQHVADSGDILKRNRGRRGLDIVNQIRRQTDVRVQIYESVKGLEDANGVDAKLVKLSKKLGAKIITTDFNLNKVAEIHGIRVLNINELANALKPVVLPGEEMVIQIIKDGKESGQGVGYLDDGTMIVVDGGKKYIGHGIRVLVTSVLQTTAGRMIFARPKAVVKHDGTIAHELDEVNAVG</sequence>
<dbReference type="Proteomes" id="UP000008544">
    <property type="component" value="Chromosome"/>
</dbReference>
<dbReference type="eggNOG" id="COG4956">
    <property type="taxonomic scope" value="Bacteria"/>
</dbReference>
<feature type="transmembrane region" description="Helical" evidence="5">
    <location>
        <begin position="80"/>
        <end position="98"/>
    </location>
</feature>
<dbReference type="SMART" id="SM00670">
    <property type="entry name" value="PINc"/>
    <property type="match status" value="1"/>
</dbReference>
<dbReference type="PROSITE" id="PS50926">
    <property type="entry name" value="TRAM"/>
    <property type="match status" value="1"/>
</dbReference>
<organism evidence="7 8">
    <name type="scientific">Desulforudis audaxviator (strain MP104C)</name>
    <dbReference type="NCBI Taxonomy" id="477974"/>
    <lineage>
        <taxon>Bacteria</taxon>
        <taxon>Bacillati</taxon>
        <taxon>Bacillota</taxon>
        <taxon>Clostridia</taxon>
        <taxon>Thermoanaerobacterales</taxon>
        <taxon>Candidatus Desulforudaceae</taxon>
        <taxon>Candidatus Desulforudis</taxon>
    </lineage>
</organism>
<dbReference type="InterPro" id="IPR002792">
    <property type="entry name" value="TRAM_dom"/>
</dbReference>
<dbReference type="InterPro" id="IPR029060">
    <property type="entry name" value="PIN-like_dom_sf"/>
</dbReference>
<feature type="transmembrane region" description="Helical" evidence="5">
    <location>
        <begin position="38"/>
        <end position="59"/>
    </location>
</feature>
<dbReference type="InterPro" id="IPR052041">
    <property type="entry name" value="Nucleic_acid_metab_PIN/TRAM"/>
</dbReference>